<accession>A0A7D6ZPL4</accession>
<dbReference type="Proteomes" id="UP000515512">
    <property type="component" value="Chromosome"/>
</dbReference>
<sequence length="392" mass="41395">MAAPSDSFGIVDASIRPQLPVSDQTYRLIITPHRGGSVLRVHLTNRTRPVPVDLAHVTVALQAAGAAVHPDSLREVTFDGNPGVTIGAWRDVVSDPVELPFAAWQPLAVSVYAPGQAVLPTEHFTAMATSYYSPPFAGDAAADPQGAQLSLATTTAPFVSGIDVLAPAEVATVVAFGDSITDGYVAGTALGIPQEPSVVDRNVRYPDFLQRRFDAAGLPFTVLNAGISGNRIGRDGFVPWFADAAVRRVQQDVIDQAAVTDVIILEGINDLGIPIGASFEEVVAGLTALIDRLHAAGLRVHLATILPSSNALANGVLTLPNANATRVRVNAWIRAQQLSDTVVDLDAALRYPAYPDVLDPRYAGPDWVHPNAAGYQAMADAIDLGIFHGLCR</sequence>
<dbReference type="PANTHER" id="PTHR43784:SF2">
    <property type="entry name" value="GDSL-LIKE LIPASE_ACYLHYDROLASE, PUTATIVE (AFU_ORTHOLOGUE AFUA_2G00820)-RELATED"/>
    <property type="match status" value="1"/>
</dbReference>
<dbReference type="Gene3D" id="3.40.50.1110">
    <property type="entry name" value="SGNH hydrolase"/>
    <property type="match status" value="1"/>
</dbReference>
<evidence type="ECO:0000259" key="1">
    <source>
        <dbReference type="Pfam" id="PF13472"/>
    </source>
</evidence>
<keyword evidence="3" id="KW-1185">Reference proteome</keyword>
<dbReference type="Pfam" id="PF13472">
    <property type="entry name" value="Lipase_GDSL_2"/>
    <property type="match status" value="1"/>
</dbReference>
<gene>
    <name evidence="2" type="ORF">H0264_23710</name>
</gene>
<dbReference type="EMBL" id="CP059399">
    <property type="protein sequence ID" value="QLY34620.1"/>
    <property type="molecule type" value="Genomic_DNA"/>
</dbReference>
<dbReference type="InterPro" id="IPR013830">
    <property type="entry name" value="SGNH_hydro"/>
</dbReference>
<proteinExistence type="predicted"/>
<organism evidence="2 3">
    <name type="scientific">Nocardia huaxiensis</name>
    <dbReference type="NCBI Taxonomy" id="2755382"/>
    <lineage>
        <taxon>Bacteria</taxon>
        <taxon>Bacillati</taxon>
        <taxon>Actinomycetota</taxon>
        <taxon>Actinomycetes</taxon>
        <taxon>Mycobacteriales</taxon>
        <taxon>Nocardiaceae</taxon>
        <taxon>Nocardia</taxon>
    </lineage>
</organism>
<dbReference type="AlphaFoldDB" id="A0A7D6ZPL4"/>
<name>A0A7D6ZPL4_9NOCA</name>
<feature type="domain" description="SGNH hydrolase-type esterase" evidence="1">
    <location>
        <begin position="175"/>
        <end position="377"/>
    </location>
</feature>
<evidence type="ECO:0000313" key="2">
    <source>
        <dbReference type="EMBL" id="QLY34620.1"/>
    </source>
</evidence>
<dbReference type="InterPro" id="IPR036514">
    <property type="entry name" value="SGNH_hydro_sf"/>
</dbReference>
<reference evidence="2 3" key="1">
    <citation type="submission" date="2020-07" db="EMBL/GenBank/DDBJ databases">
        <authorList>
            <person name="Zhuang K."/>
            <person name="Ran Y."/>
        </authorList>
    </citation>
    <scope>NUCLEOTIDE SEQUENCE [LARGE SCALE GENOMIC DNA]</scope>
    <source>
        <strain evidence="2 3">WCH-YHL-001</strain>
    </source>
</reference>
<dbReference type="InterPro" id="IPR053140">
    <property type="entry name" value="GDSL_Rv0518-like"/>
</dbReference>
<dbReference type="PANTHER" id="PTHR43784">
    <property type="entry name" value="GDSL-LIKE LIPASE/ACYLHYDROLASE, PUTATIVE (AFU_ORTHOLOGUE AFUA_2G00820)-RELATED"/>
    <property type="match status" value="1"/>
</dbReference>
<dbReference type="KEGG" id="nhu:H0264_23710"/>
<dbReference type="SUPFAM" id="SSF52266">
    <property type="entry name" value="SGNH hydrolase"/>
    <property type="match status" value="1"/>
</dbReference>
<evidence type="ECO:0000313" key="3">
    <source>
        <dbReference type="Proteomes" id="UP000515512"/>
    </source>
</evidence>
<protein>
    <submittedName>
        <fullName evidence="2">GDSL family lipase</fullName>
    </submittedName>
</protein>